<feature type="chain" id="PRO_5023142581" description="Ice-binding protein C-terminal domain-containing protein" evidence="1">
    <location>
        <begin position="23"/>
        <end position="302"/>
    </location>
</feature>
<evidence type="ECO:0000313" key="3">
    <source>
        <dbReference type="EMBL" id="TWU39091.1"/>
    </source>
</evidence>
<evidence type="ECO:0000259" key="2">
    <source>
        <dbReference type="Pfam" id="PF07589"/>
    </source>
</evidence>
<comment type="caution">
    <text evidence="3">The sequence shown here is derived from an EMBL/GenBank/DDBJ whole genome shotgun (WGS) entry which is preliminary data.</text>
</comment>
<evidence type="ECO:0000313" key="4">
    <source>
        <dbReference type="Proteomes" id="UP000315471"/>
    </source>
</evidence>
<proteinExistence type="predicted"/>
<keyword evidence="1" id="KW-0732">Signal</keyword>
<dbReference type="RefSeq" id="WP_146601346.1">
    <property type="nucleotide sequence ID" value="NZ_SJPY01000006.1"/>
</dbReference>
<evidence type="ECO:0000256" key="1">
    <source>
        <dbReference type="SAM" id="SignalP"/>
    </source>
</evidence>
<dbReference type="Pfam" id="PF07589">
    <property type="entry name" value="PEP-CTERM"/>
    <property type="match status" value="1"/>
</dbReference>
<dbReference type="InterPro" id="IPR013424">
    <property type="entry name" value="Ice-binding_C"/>
</dbReference>
<accession>A0A5C6DUJ2</accession>
<feature type="domain" description="Ice-binding protein C-terminal" evidence="2">
    <location>
        <begin position="277"/>
        <end position="300"/>
    </location>
</feature>
<name>A0A5C6DUJ2_9BACT</name>
<dbReference type="NCBIfam" id="TIGR02595">
    <property type="entry name" value="PEP_CTERM"/>
    <property type="match status" value="1"/>
</dbReference>
<reference evidence="3 4" key="1">
    <citation type="submission" date="2019-02" db="EMBL/GenBank/DDBJ databases">
        <title>Deep-cultivation of Planctomycetes and their phenomic and genomic characterization uncovers novel biology.</title>
        <authorList>
            <person name="Wiegand S."/>
            <person name="Jogler M."/>
            <person name="Boedeker C."/>
            <person name="Pinto D."/>
            <person name="Vollmers J."/>
            <person name="Rivas-Marin E."/>
            <person name="Kohn T."/>
            <person name="Peeters S.H."/>
            <person name="Heuer A."/>
            <person name="Rast P."/>
            <person name="Oberbeckmann S."/>
            <person name="Bunk B."/>
            <person name="Jeske O."/>
            <person name="Meyerdierks A."/>
            <person name="Storesund J.E."/>
            <person name="Kallscheuer N."/>
            <person name="Luecker S."/>
            <person name="Lage O.M."/>
            <person name="Pohl T."/>
            <person name="Merkel B.J."/>
            <person name="Hornburger P."/>
            <person name="Mueller R.-W."/>
            <person name="Bruemmer F."/>
            <person name="Labrenz M."/>
            <person name="Spormann A.M."/>
            <person name="Op Den Camp H."/>
            <person name="Overmann J."/>
            <person name="Amann R."/>
            <person name="Jetten M.S.M."/>
            <person name="Mascher T."/>
            <person name="Medema M.H."/>
            <person name="Devos D.P."/>
            <person name="Kaster A.-K."/>
            <person name="Ovreas L."/>
            <person name="Rohde M."/>
            <person name="Galperin M.Y."/>
            <person name="Jogler C."/>
        </authorList>
    </citation>
    <scope>NUCLEOTIDE SEQUENCE [LARGE SCALE GENOMIC DNA]</scope>
    <source>
        <strain evidence="3 4">Q31b</strain>
    </source>
</reference>
<sequence length="302" mass="30072" precursor="true">MKFWKCVVPLVAMIVAGSSASADVFTYLGDTGGASNLNVVANWSTGGSPATGLPVSGDTANVNVDATWPNTSAALGLIVGGDLIFDGGITVTAATDVVGTTPDSVTFNNVTVNVGDDIFTGGAGGNFIFNDGSVTNVDDDFQANGGGTITINGGTHLNGIAPQGTAQFGAQNASTMNVNGGTITTGIFGVGDTGLMTIGGSAVLSGGGDTTTLAGTIDVSDAWTGSWTIDGLVGTAWRSEVIGGGWLLDGNIVDETIFDSGFLVTNSGQTLSLAPSAVPEPGSLAVLGLCGVGMIVRRRRQK</sequence>
<dbReference type="Proteomes" id="UP000315471">
    <property type="component" value="Unassembled WGS sequence"/>
</dbReference>
<protein>
    <recommendedName>
        <fullName evidence="2">Ice-binding protein C-terminal domain-containing protein</fullName>
    </recommendedName>
</protein>
<dbReference type="AlphaFoldDB" id="A0A5C6DUJ2"/>
<organism evidence="3 4">
    <name type="scientific">Novipirellula aureliae</name>
    <dbReference type="NCBI Taxonomy" id="2527966"/>
    <lineage>
        <taxon>Bacteria</taxon>
        <taxon>Pseudomonadati</taxon>
        <taxon>Planctomycetota</taxon>
        <taxon>Planctomycetia</taxon>
        <taxon>Pirellulales</taxon>
        <taxon>Pirellulaceae</taxon>
        <taxon>Novipirellula</taxon>
    </lineage>
</organism>
<gene>
    <name evidence="3" type="ORF">Q31b_41730</name>
</gene>
<keyword evidence="4" id="KW-1185">Reference proteome</keyword>
<feature type="signal peptide" evidence="1">
    <location>
        <begin position="1"/>
        <end position="22"/>
    </location>
</feature>
<dbReference type="EMBL" id="SJPY01000006">
    <property type="protein sequence ID" value="TWU39091.1"/>
    <property type="molecule type" value="Genomic_DNA"/>
</dbReference>
<dbReference type="OrthoDB" id="937176at2"/>